<evidence type="ECO:0000256" key="2">
    <source>
        <dbReference type="ARBA" id="ARBA00006386"/>
    </source>
</evidence>
<dbReference type="Pfam" id="PF02492">
    <property type="entry name" value="cobW"/>
    <property type="match status" value="1"/>
</dbReference>
<feature type="domain" description="CobW/HypB/UreG nucleotide-binding" evidence="8">
    <location>
        <begin position="6"/>
        <end position="169"/>
    </location>
</feature>
<dbReference type="EMBL" id="FOYZ01000019">
    <property type="protein sequence ID" value="SFS05370.1"/>
    <property type="molecule type" value="Genomic_DNA"/>
</dbReference>
<evidence type="ECO:0000256" key="7">
    <source>
        <dbReference type="SAM" id="Phobius"/>
    </source>
</evidence>
<comment type="subcellular location">
    <subcellularLocation>
        <location evidence="1">Cell membrane</location>
        <topology evidence="1">Multi-pass membrane protein</topology>
    </subcellularLocation>
</comment>
<evidence type="ECO:0000256" key="3">
    <source>
        <dbReference type="ARBA" id="ARBA00022475"/>
    </source>
</evidence>
<evidence type="ECO:0000256" key="1">
    <source>
        <dbReference type="ARBA" id="ARBA00004651"/>
    </source>
</evidence>
<name>A0A1I6LQ09_9FIRM</name>
<accession>A0A1I6LQ09</accession>
<dbReference type="InterPro" id="IPR027417">
    <property type="entry name" value="P-loop_NTPase"/>
</dbReference>
<evidence type="ECO:0000256" key="6">
    <source>
        <dbReference type="ARBA" id="ARBA00023136"/>
    </source>
</evidence>
<feature type="transmembrane region" description="Helical" evidence="7">
    <location>
        <begin position="335"/>
        <end position="356"/>
    </location>
</feature>
<dbReference type="Gene3D" id="3.40.50.300">
    <property type="entry name" value="P-loop containing nucleotide triphosphate hydrolases"/>
    <property type="match status" value="1"/>
</dbReference>
<dbReference type="RefSeq" id="WP_092563781.1">
    <property type="nucleotide sequence ID" value="NZ_FOYZ01000019.1"/>
</dbReference>
<keyword evidence="4 7" id="KW-0812">Transmembrane</keyword>
<keyword evidence="10" id="KW-1185">Reference proteome</keyword>
<protein>
    <recommendedName>
        <fullName evidence="8">CobW/HypB/UreG nucleotide-binding domain-containing protein</fullName>
    </recommendedName>
</protein>
<comment type="similarity">
    <text evidence="2">Belongs to the UPF0718 family.</text>
</comment>
<feature type="transmembrane region" description="Helical" evidence="7">
    <location>
        <begin position="225"/>
        <end position="248"/>
    </location>
</feature>
<feature type="transmembrane region" description="Helical" evidence="7">
    <location>
        <begin position="200"/>
        <end position="219"/>
    </location>
</feature>
<sequence>MITYVDVVTGFLESGKTTFIQNFLESKLFEEYTRVVLVVCEEGIAEYENMEKYPVELVKIENQTEITDQFFTKLRNDYKPEYILMEYNGAWDISKLLRIKMPFAYKFRNIISISEATKFRTHLFNMPTLVQPHLINSDVVVLNRSQDLDEAERRHLVQDIKNINRRTKAFFLDNPVHNRQLESYLVPFERHDRMITELKITLFVLICFSMIPVFAVSGLRSDLQSISTVFLSILMQAVPFILLGAFISASIQMFVSTGWIIKQFSRGKWLSFLAAALGGLFVPVCDCGMVPIVSGLLKKETPLPQTITFWLASSAVNPIVFFTMLYAFPGQPKLAVIRVAAGMGIGIVTGVVLKILNFQTDEVIRTNSRYLSVGKDILDVTYSGKLGKLEAVVKGAKIEFFRVGEYVIMGAMVSSILQTVVPQFLKNFIGGSVLIQFLVMMIAAVFMSTCSTSNAFIGKSFSFNFATIPILSFIVMGPMLDFKNLIMLSEILKRRFILLLAGLVIIVSSIVFGVIGIFY</sequence>
<evidence type="ECO:0000313" key="10">
    <source>
        <dbReference type="Proteomes" id="UP000199659"/>
    </source>
</evidence>
<feature type="transmembrane region" description="Helical" evidence="7">
    <location>
        <begin position="269"/>
        <end position="297"/>
    </location>
</feature>
<dbReference type="GO" id="GO:0005886">
    <property type="term" value="C:plasma membrane"/>
    <property type="evidence" value="ECO:0007669"/>
    <property type="project" value="UniProtKB-SubCell"/>
</dbReference>
<reference evidence="9 10" key="1">
    <citation type="submission" date="2016-10" db="EMBL/GenBank/DDBJ databases">
        <authorList>
            <person name="de Groot N.N."/>
        </authorList>
    </citation>
    <scope>NUCLEOTIDE SEQUENCE [LARGE SCALE GENOMIC DNA]</scope>
    <source>
        <strain evidence="9 10">743A</strain>
    </source>
</reference>
<proteinExistence type="inferred from homology"/>
<dbReference type="InterPro" id="IPR052923">
    <property type="entry name" value="UPF0718"/>
</dbReference>
<keyword evidence="3" id="KW-1003">Cell membrane</keyword>
<dbReference type="AlphaFoldDB" id="A0A1I6LQ09"/>
<keyword evidence="6 7" id="KW-0472">Membrane</keyword>
<evidence type="ECO:0000256" key="5">
    <source>
        <dbReference type="ARBA" id="ARBA00022989"/>
    </source>
</evidence>
<organism evidence="9 10">
    <name type="scientific">Anaeromicropila populeti</name>
    <dbReference type="NCBI Taxonomy" id="37658"/>
    <lineage>
        <taxon>Bacteria</taxon>
        <taxon>Bacillati</taxon>
        <taxon>Bacillota</taxon>
        <taxon>Clostridia</taxon>
        <taxon>Lachnospirales</taxon>
        <taxon>Lachnospiraceae</taxon>
        <taxon>Anaeromicropila</taxon>
    </lineage>
</organism>
<dbReference type="Proteomes" id="UP000199659">
    <property type="component" value="Unassembled WGS sequence"/>
</dbReference>
<feature type="transmembrane region" description="Helical" evidence="7">
    <location>
        <begin position="496"/>
        <end position="518"/>
    </location>
</feature>
<gene>
    <name evidence="9" type="ORF">SAMN05661086_03474</name>
</gene>
<feature type="transmembrane region" description="Helical" evidence="7">
    <location>
        <begin position="463"/>
        <end position="484"/>
    </location>
</feature>
<dbReference type="OrthoDB" id="9810876at2"/>
<feature type="transmembrane region" description="Helical" evidence="7">
    <location>
        <begin position="406"/>
        <end position="425"/>
    </location>
</feature>
<dbReference type="Pfam" id="PF03773">
    <property type="entry name" value="ArsP_1"/>
    <property type="match status" value="1"/>
</dbReference>
<dbReference type="InterPro" id="IPR005524">
    <property type="entry name" value="DUF318"/>
</dbReference>
<dbReference type="InterPro" id="IPR003495">
    <property type="entry name" value="CobW/HypB/UreG_nucleotide-bd"/>
</dbReference>
<evidence type="ECO:0000259" key="8">
    <source>
        <dbReference type="Pfam" id="PF02492"/>
    </source>
</evidence>
<keyword evidence="5 7" id="KW-1133">Transmembrane helix</keyword>
<evidence type="ECO:0000256" key="4">
    <source>
        <dbReference type="ARBA" id="ARBA00022692"/>
    </source>
</evidence>
<dbReference type="PANTHER" id="PTHR34184">
    <property type="entry name" value="UPF0718 PROTEIN YCGR"/>
    <property type="match status" value="1"/>
</dbReference>
<evidence type="ECO:0000313" key="9">
    <source>
        <dbReference type="EMBL" id="SFS05370.1"/>
    </source>
</evidence>
<dbReference type="PANTHER" id="PTHR34184:SF4">
    <property type="entry name" value="UPF0718 PROTEIN YCGR"/>
    <property type="match status" value="1"/>
</dbReference>
<feature type="transmembrane region" description="Helical" evidence="7">
    <location>
        <begin position="309"/>
        <end position="328"/>
    </location>
</feature>
<dbReference type="STRING" id="37658.SAMN05661086_03474"/>